<evidence type="ECO:0000256" key="1">
    <source>
        <dbReference type="ARBA" id="ARBA00022729"/>
    </source>
</evidence>
<dbReference type="PROSITE" id="PS50005">
    <property type="entry name" value="TPR"/>
    <property type="match status" value="1"/>
</dbReference>
<evidence type="ECO:0000313" key="7">
    <source>
        <dbReference type="EMBL" id="ESR27323.1"/>
    </source>
</evidence>
<evidence type="ECO:0000256" key="2">
    <source>
        <dbReference type="ARBA" id="ARBA00023136"/>
    </source>
</evidence>
<comment type="subcellular location">
    <subcellularLocation>
        <location evidence="4">Cell outer membrane</location>
    </subcellularLocation>
</comment>
<dbReference type="InterPro" id="IPR017689">
    <property type="entry name" value="BamD"/>
</dbReference>
<dbReference type="AlphaFoldDB" id="V4TNQ3"/>
<dbReference type="STRING" id="631454.N177_0302"/>
<dbReference type="Gene3D" id="1.25.40.10">
    <property type="entry name" value="Tetratricopeptide repeat domain"/>
    <property type="match status" value="1"/>
</dbReference>
<keyword evidence="7" id="KW-0449">Lipoprotein</keyword>
<dbReference type="eggNOG" id="COG4105">
    <property type="taxonomic scope" value="Bacteria"/>
</dbReference>
<keyword evidence="3 4" id="KW-0998">Cell outer membrane</keyword>
<keyword evidence="8" id="KW-1185">Reference proteome</keyword>
<organism evidence="7 8">
    <name type="scientific">Lutibaculum baratangense AMV1</name>
    <dbReference type="NCBI Taxonomy" id="631454"/>
    <lineage>
        <taxon>Bacteria</taxon>
        <taxon>Pseudomonadati</taxon>
        <taxon>Pseudomonadota</taxon>
        <taxon>Alphaproteobacteria</taxon>
        <taxon>Hyphomicrobiales</taxon>
        <taxon>Tepidamorphaceae</taxon>
        <taxon>Lutibaculum</taxon>
    </lineage>
</organism>
<dbReference type="Pfam" id="PF13525">
    <property type="entry name" value="YfiO"/>
    <property type="match status" value="1"/>
</dbReference>
<dbReference type="InterPro" id="IPR019734">
    <property type="entry name" value="TPR_rpt"/>
</dbReference>
<keyword evidence="5" id="KW-0802">TPR repeat</keyword>
<proteinExistence type="inferred from homology"/>
<comment type="caution">
    <text evidence="7">The sequence shown here is derived from an EMBL/GenBank/DDBJ whole genome shotgun (WGS) entry which is preliminary data.</text>
</comment>
<dbReference type="SUPFAM" id="SSF48452">
    <property type="entry name" value="TPR-like"/>
    <property type="match status" value="1"/>
</dbReference>
<sequence>MHDLMSTPKSTSRARAFPIQSLRALMLASVALTAAGCSGFGGKSEFANIQEDPADQLYNEGLALISSGSYNEAVKKFEEVDRIHPYSEWARRSLLMATYANYEGGNYTDAIASGRRYVTLYPGSEDAAYAQYLVAESYYQELSDVGRDQQRAERASAAYREILEKYPNSEYAVQAREKLDVARDQLAGKEMEVGRYYLGKRQYLAAINRFRTVVTDYQTTRHVEEALLRLTESYYALGIVQEAQTAAAVLGYNYPDSQWYRDAHTLLQKGGYEPEENKKSWISRAFSSSGSLL</sequence>
<feature type="repeat" description="TPR" evidence="5">
    <location>
        <begin position="54"/>
        <end position="87"/>
    </location>
</feature>
<evidence type="ECO:0000313" key="8">
    <source>
        <dbReference type="Proteomes" id="UP000017819"/>
    </source>
</evidence>
<keyword evidence="2 4" id="KW-0472">Membrane</keyword>
<keyword evidence="1 4" id="KW-0732">Signal</keyword>
<comment type="similarity">
    <text evidence="4">Belongs to the BamD family.</text>
</comment>
<dbReference type="CDD" id="cd15830">
    <property type="entry name" value="BamD"/>
    <property type="match status" value="1"/>
</dbReference>
<evidence type="ECO:0000259" key="6">
    <source>
        <dbReference type="Pfam" id="PF13525"/>
    </source>
</evidence>
<dbReference type="PATRIC" id="fig|631454.5.peg.300"/>
<dbReference type="Proteomes" id="UP000017819">
    <property type="component" value="Unassembled WGS sequence"/>
</dbReference>
<name>V4TNQ3_9HYPH</name>
<reference evidence="7 8" key="1">
    <citation type="journal article" date="2014" name="Genome Announc.">
        <title>Draft Genome Sequence of Lutibaculum baratangense Strain AMV1T, Isolated from a Mud Volcano in Andamans, India.</title>
        <authorList>
            <person name="Singh A."/>
            <person name="Sreenivas A."/>
            <person name="Sathyanarayana Reddy G."/>
            <person name="Pinnaka A.K."/>
            <person name="Shivaji S."/>
        </authorList>
    </citation>
    <scope>NUCLEOTIDE SEQUENCE [LARGE SCALE GENOMIC DNA]</scope>
    <source>
        <strain evidence="7 8">AMV1</strain>
    </source>
</reference>
<dbReference type="InterPro" id="IPR039565">
    <property type="entry name" value="BamD-like"/>
</dbReference>
<dbReference type="GO" id="GO:0051205">
    <property type="term" value="P:protein insertion into membrane"/>
    <property type="evidence" value="ECO:0007669"/>
    <property type="project" value="UniProtKB-UniRule"/>
</dbReference>
<dbReference type="GO" id="GO:0009279">
    <property type="term" value="C:cell outer membrane"/>
    <property type="evidence" value="ECO:0007669"/>
    <property type="project" value="UniProtKB-SubCell"/>
</dbReference>
<gene>
    <name evidence="4" type="primary">bamD</name>
    <name evidence="7" type="ORF">N177_0302</name>
</gene>
<comment type="function">
    <text evidence="4">Part of the outer membrane protein assembly complex, which is involved in assembly and insertion of beta-barrel proteins into the outer membrane.</text>
</comment>
<dbReference type="HAMAP" id="MF_00922">
    <property type="entry name" value="OM_assembly_BamD"/>
    <property type="match status" value="1"/>
</dbReference>
<dbReference type="InterPro" id="IPR011990">
    <property type="entry name" value="TPR-like_helical_dom_sf"/>
</dbReference>
<evidence type="ECO:0000256" key="3">
    <source>
        <dbReference type="ARBA" id="ARBA00023237"/>
    </source>
</evidence>
<dbReference type="NCBIfam" id="TIGR03302">
    <property type="entry name" value="OM_YfiO"/>
    <property type="match status" value="1"/>
</dbReference>
<evidence type="ECO:0000256" key="4">
    <source>
        <dbReference type="HAMAP-Rule" id="MF_00922"/>
    </source>
</evidence>
<dbReference type="EMBL" id="AWXZ01000007">
    <property type="protein sequence ID" value="ESR27323.1"/>
    <property type="molecule type" value="Genomic_DNA"/>
</dbReference>
<accession>V4TNQ3</accession>
<feature type="domain" description="Outer membrane lipoprotein BamD-like" evidence="6">
    <location>
        <begin position="51"/>
        <end position="247"/>
    </location>
</feature>
<evidence type="ECO:0000256" key="5">
    <source>
        <dbReference type="PROSITE-ProRule" id="PRU00339"/>
    </source>
</evidence>
<dbReference type="GO" id="GO:0043165">
    <property type="term" value="P:Gram-negative-bacterium-type cell outer membrane assembly"/>
    <property type="evidence" value="ECO:0007669"/>
    <property type="project" value="UniProtKB-UniRule"/>
</dbReference>
<comment type="subunit">
    <text evidence="4">Part of the Bam complex.</text>
</comment>
<protein>
    <recommendedName>
        <fullName evidence="4">Outer membrane protein assembly factor BamD</fullName>
    </recommendedName>
</protein>